<evidence type="ECO:0000259" key="11">
    <source>
        <dbReference type="Pfam" id="PF00149"/>
    </source>
</evidence>
<dbReference type="GO" id="GO:0046872">
    <property type="term" value="F:metal ion binding"/>
    <property type="evidence" value="ECO:0007669"/>
    <property type="project" value="UniProtKB-KW"/>
</dbReference>
<dbReference type="Proteomes" id="UP000681722">
    <property type="component" value="Unassembled WGS sequence"/>
</dbReference>
<accession>A0A814MU91</accession>
<proteinExistence type="inferred from homology"/>
<dbReference type="InterPro" id="IPR029052">
    <property type="entry name" value="Metallo-depent_PP-like"/>
</dbReference>
<dbReference type="AlphaFoldDB" id="A0A814MU91"/>
<evidence type="ECO:0000256" key="6">
    <source>
        <dbReference type="ARBA" id="ARBA00022801"/>
    </source>
</evidence>
<keyword evidence="9" id="KW-0464">Manganese</keyword>
<evidence type="ECO:0000256" key="8">
    <source>
        <dbReference type="ARBA" id="ARBA00023136"/>
    </source>
</evidence>
<organism evidence="12 14">
    <name type="scientific">Didymodactylos carnosus</name>
    <dbReference type="NCBI Taxonomy" id="1234261"/>
    <lineage>
        <taxon>Eukaryota</taxon>
        <taxon>Metazoa</taxon>
        <taxon>Spiralia</taxon>
        <taxon>Gnathifera</taxon>
        <taxon>Rotifera</taxon>
        <taxon>Eurotatoria</taxon>
        <taxon>Bdelloidea</taxon>
        <taxon>Philodinida</taxon>
        <taxon>Philodinidae</taxon>
        <taxon>Didymodactylos</taxon>
    </lineage>
</organism>
<dbReference type="GO" id="GO:0006506">
    <property type="term" value="P:GPI anchor biosynthetic process"/>
    <property type="evidence" value="ECO:0007669"/>
    <property type="project" value="InterPro"/>
</dbReference>
<dbReference type="EMBL" id="CAJOBC010005031">
    <property type="protein sequence ID" value="CAF3849211.1"/>
    <property type="molecule type" value="Genomic_DNA"/>
</dbReference>
<dbReference type="Gene3D" id="3.60.21.10">
    <property type="match status" value="1"/>
</dbReference>
<comment type="cofactor">
    <cofactor evidence="1">
        <name>Mn(2+)</name>
        <dbReference type="ChEBI" id="CHEBI:29035"/>
    </cofactor>
</comment>
<protein>
    <recommendedName>
        <fullName evidence="11">Calcineurin-like phosphoesterase domain-containing protein</fullName>
    </recommendedName>
</protein>
<sequence>MSSSFLSLTIKFFACLLFLLFYCELLIYYLVLLRCSWPQLSKLHQDFTIQTLDKNAKPLRVLFIADPHLLNKHDGYWFDKLRREWQMYRSYQSALFLFEPNLIFFLGDLIDEGRQATNDQWESYVKRFQLIFHHPPQTTVHVIVGNHDIGFHYTVTDGKLERFEKSFLDSPYLTLITYENVHFVLANSMAFEGDNCRMCARAEHDLSIIKEKLECLEQESSHCEKYKTLYHNRELIYTHPILLTHFPLYRLTDENCTSDNEDDLDPQRYTKQMKENYDVLSNDTTQRLLKILKPRLVFNGHTHHYCYIEHVNDKNKRNIKEYTVPSFSWINRNNPSFMMLTITSNNEEVKKCYLPRESTVYWSYGIGFLLLVCYLLLSGKRPVCLHGFCFIMRKIRI</sequence>
<dbReference type="GO" id="GO:0016787">
    <property type="term" value="F:hydrolase activity"/>
    <property type="evidence" value="ECO:0007669"/>
    <property type="project" value="UniProtKB-KW"/>
</dbReference>
<name>A0A814MU91_9BILA</name>
<keyword evidence="14" id="KW-1185">Reference proteome</keyword>
<keyword evidence="4 10" id="KW-0812">Transmembrane</keyword>
<evidence type="ECO:0000256" key="2">
    <source>
        <dbReference type="ARBA" id="ARBA00004141"/>
    </source>
</evidence>
<dbReference type="PANTHER" id="PTHR13315:SF0">
    <property type="entry name" value="METALLOPHOSPHOESTERASE 1"/>
    <property type="match status" value="1"/>
</dbReference>
<evidence type="ECO:0000256" key="3">
    <source>
        <dbReference type="ARBA" id="ARBA00008895"/>
    </source>
</evidence>
<gene>
    <name evidence="12" type="ORF">GPM918_LOCUS17889</name>
    <name evidence="13" type="ORF">SRO942_LOCUS17886</name>
</gene>
<evidence type="ECO:0000256" key="1">
    <source>
        <dbReference type="ARBA" id="ARBA00001936"/>
    </source>
</evidence>
<keyword evidence="5" id="KW-0479">Metal-binding</keyword>
<evidence type="ECO:0000256" key="10">
    <source>
        <dbReference type="SAM" id="Phobius"/>
    </source>
</evidence>
<dbReference type="Pfam" id="PF00149">
    <property type="entry name" value="Metallophos"/>
    <property type="match status" value="1"/>
</dbReference>
<dbReference type="InterPro" id="IPR033308">
    <property type="entry name" value="PGAP5/Cdc1/Ted1"/>
</dbReference>
<evidence type="ECO:0000256" key="7">
    <source>
        <dbReference type="ARBA" id="ARBA00022989"/>
    </source>
</evidence>
<evidence type="ECO:0000313" key="12">
    <source>
        <dbReference type="EMBL" id="CAF1083511.1"/>
    </source>
</evidence>
<dbReference type="InterPro" id="IPR004843">
    <property type="entry name" value="Calcineurin-like_PHP"/>
</dbReference>
<keyword evidence="6" id="KW-0378">Hydrolase</keyword>
<feature type="transmembrane region" description="Helical" evidence="10">
    <location>
        <begin position="12"/>
        <end position="31"/>
    </location>
</feature>
<keyword evidence="7 10" id="KW-1133">Transmembrane helix</keyword>
<feature type="domain" description="Calcineurin-like phosphoesterase" evidence="11">
    <location>
        <begin position="59"/>
        <end position="305"/>
    </location>
</feature>
<evidence type="ECO:0000256" key="4">
    <source>
        <dbReference type="ARBA" id="ARBA00022692"/>
    </source>
</evidence>
<feature type="transmembrane region" description="Helical" evidence="10">
    <location>
        <begin position="360"/>
        <end position="377"/>
    </location>
</feature>
<dbReference type="PANTHER" id="PTHR13315">
    <property type="entry name" value="METALLO PHOSPHOESTERASE RELATED"/>
    <property type="match status" value="1"/>
</dbReference>
<comment type="similarity">
    <text evidence="3">Belongs to the metallophosphoesterase superfamily. MPPE1 family.</text>
</comment>
<dbReference type="Proteomes" id="UP000663829">
    <property type="component" value="Unassembled WGS sequence"/>
</dbReference>
<evidence type="ECO:0000313" key="14">
    <source>
        <dbReference type="Proteomes" id="UP000663829"/>
    </source>
</evidence>
<comment type="subcellular location">
    <subcellularLocation>
        <location evidence="2">Membrane</location>
        <topology evidence="2">Multi-pass membrane protein</topology>
    </subcellularLocation>
</comment>
<dbReference type="EMBL" id="CAJNOQ010005031">
    <property type="protein sequence ID" value="CAF1083511.1"/>
    <property type="molecule type" value="Genomic_DNA"/>
</dbReference>
<dbReference type="SUPFAM" id="SSF56300">
    <property type="entry name" value="Metallo-dependent phosphatases"/>
    <property type="match status" value="1"/>
</dbReference>
<evidence type="ECO:0000256" key="9">
    <source>
        <dbReference type="ARBA" id="ARBA00023211"/>
    </source>
</evidence>
<comment type="caution">
    <text evidence="12">The sequence shown here is derived from an EMBL/GenBank/DDBJ whole genome shotgun (WGS) entry which is preliminary data.</text>
</comment>
<keyword evidence="8 10" id="KW-0472">Membrane</keyword>
<dbReference type="OrthoDB" id="9984693at2759"/>
<evidence type="ECO:0000313" key="13">
    <source>
        <dbReference type="EMBL" id="CAF3849211.1"/>
    </source>
</evidence>
<evidence type="ECO:0000256" key="5">
    <source>
        <dbReference type="ARBA" id="ARBA00022723"/>
    </source>
</evidence>
<dbReference type="GO" id="GO:0016020">
    <property type="term" value="C:membrane"/>
    <property type="evidence" value="ECO:0007669"/>
    <property type="project" value="UniProtKB-SubCell"/>
</dbReference>
<reference evidence="12" key="1">
    <citation type="submission" date="2021-02" db="EMBL/GenBank/DDBJ databases">
        <authorList>
            <person name="Nowell W R."/>
        </authorList>
    </citation>
    <scope>NUCLEOTIDE SEQUENCE</scope>
</reference>